<sequence length="124" mass="14860">MTHKNCISKNIQSRSMGCWVERCKINDVIQIVTTFTNNIRVRMSNGKYNAEFCNPIQMTRYRLIMQIFTRCTAKPVPKNIAQFVRWHLFCFDHFLSLIFPYYEMKTNTNNRCLIYARDSLRAFE</sequence>
<dbReference type="AlphaFoldDB" id="A0A2S2QQP0"/>
<protein>
    <submittedName>
        <fullName evidence="1">Uncharacterized protein</fullName>
    </submittedName>
</protein>
<accession>A0A2S2QQP0</accession>
<dbReference type="EMBL" id="GGMS01010848">
    <property type="protein sequence ID" value="MBY80051.1"/>
    <property type="molecule type" value="Transcribed_RNA"/>
</dbReference>
<reference evidence="1" key="1">
    <citation type="submission" date="2018-04" db="EMBL/GenBank/DDBJ databases">
        <title>Transcriptome assembly of Sipha flava.</title>
        <authorList>
            <person name="Scully E.D."/>
            <person name="Geib S.M."/>
            <person name="Palmer N.A."/>
            <person name="Koch K."/>
            <person name="Bradshaw J."/>
            <person name="Heng-Moss T."/>
            <person name="Sarath G."/>
        </authorList>
    </citation>
    <scope>NUCLEOTIDE SEQUENCE</scope>
</reference>
<name>A0A2S2QQP0_9HEMI</name>
<proteinExistence type="predicted"/>
<organism evidence="1">
    <name type="scientific">Sipha flava</name>
    <name type="common">yellow sugarcane aphid</name>
    <dbReference type="NCBI Taxonomy" id="143950"/>
    <lineage>
        <taxon>Eukaryota</taxon>
        <taxon>Metazoa</taxon>
        <taxon>Ecdysozoa</taxon>
        <taxon>Arthropoda</taxon>
        <taxon>Hexapoda</taxon>
        <taxon>Insecta</taxon>
        <taxon>Pterygota</taxon>
        <taxon>Neoptera</taxon>
        <taxon>Paraneoptera</taxon>
        <taxon>Hemiptera</taxon>
        <taxon>Sternorrhyncha</taxon>
        <taxon>Aphidomorpha</taxon>
        <taxon>Aphidoidea</taxon>
        <taxon>Aphididae</taxon>
        <taxon>Sipha</taxon>
    </lineage>
</organism>
<evidence type="ECO:0000313" key="1">
    <source>
        <dbReference type="EMBL" id="MBY80051.1"/>
    </source>
</evidence>
<gene>
    <name evidence="1" type="ORF">g.136419</name>
</gene>